<evidence type="ECO:0000259" key="2">
    <source>
        <dbReference type="PROSITE" id="PS51746"/>
    </source>
</evidence>
<dbReference type="InterPro" id="IPR036457">
    <property type="entry name" value="PPM-type-like_dom_sf"/>
</dbReference>
<feature type="region of interest" description="Disordered" evidence="1">
    <location>
        <begin position="21"/>
        <end position="47"/>
    </location>
</feature>
<dbReference type="PROSITE" id="PS51746">
    <property type="entry name" value="PPM_2"/>
    <property type="match status" value="1"/>
</dbReference>
<name>A0A484KMN8_9ASTE</name>
<evidence type="ECO:0000313" key="4">
    <source>
        <dbReference type="Proteomes" id="UP000595140"/>
    </source>
</evidence>
<dbReference type="SUPFAM" id="SSF81606">
    <property type="entry name" value="PP2C-like"/>
    <property type="match status" value="1"/>
</dbReference>
<dbReference type="PANTHER" id="PTHR47992">
    <property type="entry name" value="PROTEIN PHOSPHATASE"/>
    <property type="match status" value="1"/>
</dbReference>
<accession>A0A484KMN8</accession>
<gene>
    <name evidence="3" type="ORF">CCAM_LOCUS5108</name>
</gene>
<keyword evidence="4" id="KW-1185">Reference proteome</keyword>
<dbReference type="CDD" id="cd00143">
    <property type="entry name" value="PP2Cc"/>
    <property type="match status" value="1"/>
</dbReference>
<dbReference type="SMART" id="SM00332">
    <property type="entry name" value="PP2Cc"/>
    <property type="match status" value="1"/>
</dbReference>
<evidence type="ECO:0000256" key="1">
    <source>
        <dbReference type="SAM" id="MobiDB-lite"/>
    </source>
</evidence>
<sequence length="302" mass="33772">MGFKDFHLTLVKSLGLGRFLKRDGGGPRKKKGKAGNNNTTTGKKRPSWLTPVSHGYHAVEGRSPTAGGWAEDEAEVVVQREEVEECEWWFYGVLHARIGAGVTEYLQDHLFNGKLKESQMRLKSKETMKKAHLKARTKITMETETPEKERHRHLGSASAIVMNGERLVIANMGDYKAVICNDGVAFPVGTRRHKNCWSCKLFPGAVRNPRMHGAAPDATRNADRFLEDSRSSELAVMSERIDGNTELVILASSGVWEVMKEQEAVNLIRHIEDPKEAAECLAKEASTRMSRSKIACLIIRFD</sequence>
<proteinExistence type="predicted"/>
<dbReference type="AlphaFoldDB" id="A0A484KMN8"/>
<dbReference type="EMBL" id="OOIL02000283">
    <property type="protein sequence ID" value="VFQ63332.1"/>
    <property type="molecule type" value="Genomic_DNA"/>
</dbReference>
<dbReference type="Gene3D" id="3.60.40.10">
    <property type="entry name" value="PPM-type phosphatase domain"/>
    <property type="match status" value="1"/>
</dbReference>
<dbReference type="Pfam" id="PF00481">
    <property type="entry name" value="PP2C"/>
    <property type="match status" value="2"/>
</dbReference>
<evidence type="ECO:0000313" key="3">
    <source>
        <dbReference type="EMBL" id="VFQ63332.1"/>
    </source>
</evidence>
<dbReference type="InterPro" id="IPR001932">
    <property type="entry name" value="PPM-type_phosphatase-like_dom"/>
</dbReference>
<dbReference type="OrthoDB" id="10264738at2759"/>
<dbReference type="Proteomes" id="UP000595140">
    <property type="component" value="Unassembled WGS sequence"/>
</dbReference>
<feature type="domain" description="PPM-type phosphatase" evidence="2">
    <location>
        <begin position="66"/>
        <end position="301"/>
    </location>
</feature>
<organism evidence="3 4">
    <name type="scientific">Cuscuta campestris</name>
    <dbReference type="NCBI Taxonomy" id="132261"/>
    <lineage>
        <taxon>Eukaryota</taxon>
        <taxon>Viridiplantae</taxon>
        <taxon>Streptophyta</taxon>
        <taxon>Embryophyta</taxon>
        <taxon>Tracheophyta</taxon>
        <taxon>Spermatophyta</taxon>
        <taxon>Magnoliopsida</taxon>
        <taxon>eudicotyledons</taxon>
        <taxon>Gunneridae</taxon>
        <taxon>Pentapetalae</taxon>
        <taxon>asterids</taxon>
        <taxon>lamiids</taxon>
        <taxon>Solanales</taxon>
        <taxon>Convolvulaceae</taxon>
        <taxon>Cuscuteae</taxon>
        <taxon>Cuscuta</taxon>
        <taxon>Cuscuta subgen. Grammica</taxon>
        <taxon>Cuscuta sect. Cleistogrammica</taxon>
    </lineage>
</organism>
<protein>
    <recommendedName>
        <fullName evidence="2">PPM-type phosphatase domain-containing protein</fullName>
    </recommendedName>
</protein>
<dbReference type="InterPro" id="IPR015655">
    <property type="entry name" value="PP2C"/>
</dbReference>
<reference evidence="3 4" key="1">
    <citation type="submission" date="2018-04" db="EMBL/GenBank/DDBJ databases">
        <authorList>
            <person name="Vogel A."/>
        </authorList>
    </citation>
    <scope>NUCLEOTIDE SEQUENCE [LARGE SCALE GENOMIC DNA]</scope>
</reference>
<dbReference type="GO" id="GO:0004722">
    <property type="term" value="F:protein serine/threonine phosphatase activity"/>
    <property type="evidence" value="ECO:0007669"/>
    <property type="project" value="InterPro"/>
</dbReference>